<evidence type="ECO:0000313" key="2">
    <source>
        <dbReference type="Proteomes" id="UP000524246"/>
    </source>
</evidence>
<evidence type="ECO:0000313" key="1">
    <source>
        <dbReference type="EMBL" id="NMC64232.1"/>
    </source>
</evidence>
<protein>
    <submittedName>
        <fullName evidence="1">Uncharacterized protein</fullName>
    </submittedName>
</protein>
<gene>
    <name evidence="1" type="ORF">GYA55_13795</name>
</gene>
<dbReference type="AlphaFoldDB" id="A0A7X9FTU9"/>
<feature type="non-terminal residue" evidence="1">
    <location>
        <position position="1"/>
    </location>
</feature>
<comment type="caution">
    <text evidence="1">The sequence shown here is derived from an EMBL/GenBank/DDBJ whole genome shotgun (WGS) entry which is preliminary data.</text>
</comment>
<name>A0A7X9FTU9_9DELT</name>
<dbReference type="Proteomes" id="UP000524246">
    <property type="component" value="Unassembled WGS sequence"/>
</dbReference>
<proteinExistence type="predicted"/>
<sequence length="214" mass="23572">GTSCLDCNGVPNGGAKKDVCGICNGDGTSCLDCAGTPFGVSVFDRCGVCGGDGQSCIQCTEQDLSPLHQQMIQKSKEQKGNADFFLLKVLKSDPKYAKASKNQLQRIYRKLLAVMKKLPISTKECTENPFCTTQDSHTTLINTYKNEALKIYRISKQILARPQTTGGVCSTPGCEQRVSARIRKTSSMKKYAYRLYMQNITLARRFPTQITVCD</sequence>
<organism evidence="1 2">
    <name type="scientific">SAR324 cluster bacterium</name>
    <dbReference type="NCBI Taxonomy" id="2024889"/>
    <lineage>
        <taxon>Bacteria</taxon>
        <taxon>Deltaproteobacteria</taxon>
        <taxon>SAR324 cluster</taxon>
    </lineage>
</organism>
<dbReference type="EMBL" id="JAAZON010000630">
    <property type="protein sequence ID" value="NMC64232.1"/>
    <property type="molecule type" value="Genomic_DNA"/>
</dbReference>
<accession>A0A7X9FTU9</accession>
<reference evidence="1 2" key="1">
    <citation type="journal article" date="2020" name="Biotechnol. Biofuels">
        <title>New insights from the biogas microbiome by comprehensive genome-resolved metagenomics of nearly 1600 species originating from multiple anaerobic digesters.</title>
        <authorList>
            <person name="Campanaro S."/>
            <person name="Treu L."/>
            <person name="Rodriguez-R L.M."/>
            <person name="Kovalovszki A."/>
            <person name="Ziels R.M."/>
            <person name="Maus I."/>
            <person name="Zhu X."/>
            <person name="Kougias P.G."/>
            <person name="Basile A."/>
            <person name="Luo G."/>
            <person name="Schluter A."/>
            <person name="Konstantinidis K.T."/>
            <person name="Angelidaki I."/>
        </authorList>
    </citation>
    <scope>NUCLEOTIDE SEQUENCE [LARGE SCALE GENOMIC DNA]</scope>
    <source>
        <strain evidence="1">AS27yjCOA_65</strain>
    </source>
</reference>